<evidence type="ECO:0000256" key="3">
    <source>
        <dbReference type="SAM" id="Phobius"/>
    </source>
</evidence>
<dbReference type="GeneID" id="92380504"/>
<dbReference type="GO" id="GO:0006113">
    <property type="term" value="P:fermentation"/>
    <property type="evidence" value="ECO:0007669"/>
    <property type="project" value="InterPro"/>
</dbReference>
<sequence length="4204" mass="467062">MEPGPESTGFDTSKFLQFLFATLFLFVCVMVLIMYQHKLLSFAVQTVLRYCFLPSTSRVHLGGLLLSPPGCRIFFQNFFYQDENMTLRVTDGYISFVFWDSWFGDPSWAKVRDFMMKDDLKGTQCLAKVKTKWVRGVIVDVERSKRKLLVRLESGEPVNRESDPAPLVDDERFNNLDWGSELHEMADVDGASNSVVGHNGDENTSHRSSYNLEHSRESHRTVPTRQREVNVSCASIPSTSARMFYAPDCRNSDANSKGGGGDGNYSSVTAVHVEPEVGINGEPPESVKLLDMSLVRIQKKCGRVRVHLNGMELTFYNATGNYRKSETVERSEQERKPRHNDSVFKSLWGIFRPLCKSENDSTAPRDPMEGREQRQHEGLESEEEMSSRVEDTGVEDVFDGARTRATVEQHRRKNTKSIMQRFYDFVGAVEVELFTSYVNIGGAAAEHPYFLRVGFKRADGLSYLAQEGVPSVDICRLVTEATLEELCVRWFPMKSTEEQHEPRSVWDKWRDSFLLYCEGVPPEQKPEPLLDEPAVLIKDYGTIIGDKEESSAHLVYYRDFPNVYAGEEVSCQSDLPKSGIELLIDTPDLCHGPWSNFSIMQLKEYFVPNTYQSVESLKFELGKKRPHGCFEIYIELLRETSLIIPFKRKTIAPTPPFGLCDSGRKGMVAVTLGRGSSYVQKLKNPLPHEEKQCMESLLTGLDVLVATNAIQEESAVCMSMDKIELFVDKLSDKPYNGRKLWNILPVMENAEVWWHMDYISFFGDLCLDWLFVPHMYHGKPFTTEEYNTYKLFVEEFIPTVRRFECIFAGTFKIHLNGNMHNAIYSENINDKAANVFLTLSTKTGGYMFVTVPSDSYLLSSVTEVRRPFEISVSGIELFLSVPHSHPLHELVDISSPFGCVDKLFVKGLHTVNVPNQTVPQDMDPIDPETGQSKLRNYLDYEFDITGVRGHLMAPHIATFTELFENLFGGSSCVVRPDELFWPLSKIHPKINTPKNVRSAFHTYLQKDQPPTNSLDFNTTVKFTDIDVTLRTGEAKSPQVNLRFSTLDITVMRQASVTDIGLTISPIYGRLPAPLTGDLADSTFLCCGDVSLGIVRHFGLPPLRTLFYSASECVVDGISFYMTVEQVALLTELFTTLRKQFFKSDEGLLAEIEKARTVAAYSADNCVLTTPAQGGRRRVPTSGRPPACFRRVRTSSLLPRPRGEENARCKAARLTLIRFLTHGGPFLKIPFSELVPAVVASGFQEFLEQLDEAEDSAKDYAIHTILVSIPSVQGCVAVGPDNYFEVKFPSGVQLVSTTKNDLNSNVRTTAALRGIELCGYCRSSNHNIKDETSPFAEVFRLETSLHVQRSVAYPFDKGLEIHRKKQRHFVFEHDTDRFFTSALAHVRRPCMRDESLQDSKGGADDPHLSFFLKGEEEEGDERELRSAGVLHKLPVYNQDGKNGGDSVEDCKNEDGPTEATHHQGCEGTAAPPQQLKCSGREAEQSAGNVSTLTNTRMGIPAGGSSLVESDESDGTSFNKSETNAFATCVSQTDELLSYSDEDDMMKELCESDDVFERGICSTSHTPDDEFSRRVDHLPDECNDLITNSLDCVSSVSASPRASEGNTTLSRKLITSTHFLRRFSFDRPDSQKDTPDGCDNTAHNKRVIARDRTHFRAPMPTVGFVPSKRPPTTPTLRMLQRTVDACNGNVGGEGESAFWSAEGAGMWAKRTADNRKRSQEGTTSKQMHVEFLAPLNCLVAQDFVEKLLFDANTRLQSVFATHNLYSSLDGGETADTAAAPMLPVRHMRQTSGLKGMRNLIKSSSTPAEKEMKNLFARKQPSRNRAHQKRWYSEVDIWSVCIPSTRISVVTDFPLPSDNVVHDARARGVYSTQLCARSAQVVMQQTHPPPRATRQDETKTFSLSTTCSSLAVITQIEHEPLLRSDNPFVRVPGIDYDRKDTLAVLYFTSIRGRMRHQNTQGIQNGIYHLSVDTIALHAARDFFFYLHSTLALWERLNGAWCAQEYPRWYRGRPSPETWSSHNDDNEAREGSHGAPGSSVAHFEHLHSAVPTTRNYGIEGSRVFQGVGSIRVVRLELLDVSRDGHYLRVDTRCPNVVEISRLQAKFVVRVPMKRAHDPLSVPSRPLVRQNSSVTLSSSEVCSGFVPSQEWKRRPPQLSTVQIQFIGEVEHAVARCFPSLLHIMGAVKGSEWVADSPIEIISESKCSKTPNDEGGSPEVDCGFSSQPRADAANDCNQVTFRGSFALGNIDVCMIQSEMNFLQIKGTGLAGFGEARAEAINSRECVKTHVLTEAFSERIKRQLRAWADRARTAAPKGHYPTPPSVTPQLRMKNSGFFAAETMRLQYVADVVAPCTDGFEVIDYEEVSEKTHRQDPRVFVASTKQLRVDMHHAEQEGPRGSAEGCKTDPPDTSWVADSSEKGEQVNVQVDIGSAVLSLPYRPKASEIVQPQLQQWVHEWLGPSVLQTMYTSQTVLAGGYHLGVRPQSKIYACCCSLRVRDALLQSDLPQNMTSNLTIPLASLFLNASSEGRLALKGHLHPTKLSSSSPTSGRHTMSLPNIFVFYNSDRLRRSGMCLTETVEVTVSPIIVSHLLFIFNRASTVRSTLTKIFKPGEAEQVDPQQKVGNLNLQDNQRRKSNFLLLVEGLRISYLTSMTNMRFSAWRLKGRMYTTEDDDLCRSHMTLKVANVQVALVDRDDYDQLQTFLHQSEYLQKRAESSSGRSSKEKLMSSSLPNSLDQERKRSISTLNGFIWGLFETSLTLSTGRSDTNELHSALKSIAATAPVRTSVSLRSLGNVGNTATRWNVAIFSPLLIARVGLAQLLQQSIDEAKELADKMHRAARRESRKYHRQLAKSAVYQRLTRLERRESQQMLSTQRQQVERLIALTNNVIPGQSGASQRRASIALSVEPSCEDVVEGSIFQTTSDHKFFVTMTNFLAVVPFGDAPYRTILEGTTDASHRGCPSDVLLNRKDFVPTMAMKVKVEGTTVVCRALMSQQRVPLLPTKSVGALRSDGIGAFLGATDSSTGTRQIFTSKFMLSDAHFYCSDGSPLERGTSAKSVLSSTHVFGGIGTLTSPGKGEYRNSLSKVSFNSIEIPLHINRCGRSVSIGSVMDMSAPQISVSTQTASILSQFTNEMSTKSLSSVFRHREGGADAKTKSAEVIAEPSGIHTASGGPERYRRERGRRTHHTDPECPVTSVLQQAELTPILYNFDVTARLEAGEMYVYSIQRGTATNTNASSQQLGSTVNKVNRTSKRQVKFKPIAPGGEAEFPGSPRVPSGLAAKKLMSVLLKIPLPEVTAMVMGSYGGSMADEERLIARVEIRENTIEIDPSIISLAHEIEEWEVIQARDSAEHVANTLKLVKGWERDEEIKHLARYSTVADVALPLPRAFLSVLSNAELQSKKAVAHQNLGRLGNSHQPKTTSPPSLQDQEKRLQHGHEDAPTNHSDGKRKLLSVQIRVTEFRLVLTTEPASNISFTLSLDDRVGSVDFFIKRIQTPSTTWIEDVPVYSPPVVLLLLCVRRLRVECQAKMEVKSVEMYLQEVEAQAALQQHDNALVLTNVYVHLPRDASSSGKMELTVRAPYVSQMFIFQALWQRSLLESLASINRIFDRGAAIFREKMKANPYIRRRGVATKQAERSLVVAVTGSHGNVRVDLGSGNAHLVSVGSMSLALVIAQSSIDQAQKVCIDASVRSIMLRSEGVLSGVARVDTIYLKGFSLSNSGGSTKVVRSPAGRTFRYLLCAQKLHAVFKERQLRDLLEGQVGEIILNFMDSTGEGVATNVRLDVSLSRSNVVITPSTAPTFVRTFTDWCNIVAEQSAAAKMKLAKLGMETGHTSPEEDKGESGRLAEQEVGFHASGTRAGRGSSSREGRPPLHDNFNITPSFVAIPEEEEQGQDKVIKSKDGTCSSSNSDAESTSYIPFMGNKLTRIPCGSIEVVLDRSSILLGNASGGVDKAGCIIATFPHATLSFAECPSEEDTVVKRVLEINTNNMELYRPGATKVLILGFHGINRYEFYTRQKVGSSEVGYVMTLHQVHPWTGNPGLQDFQELIQLVRSFKATKKTKPFQRFGEIDDMWNAPEGSMPMTPPGADNRAPTSTAVVEEEGERGGVDADIAISSSSVTGLVATSLSDMSSRKGKKAVDKRYMKPLRNVQFAPQLRFGGAVAVNVDVILNWFGITKNMLPHIIHTKACDVLEGVLCFLEGVAAGRTRKIKES</sequence>
<feature type="region of interest" description="Disordered" evidence="2">
    <location>
        <begin position="2010"/>
        <end position="2035"/>
    </location>
</feature>
<feature type="region of interest" description="Disordered" evidence="2">
    <location>
        <begin position="3844"/>
        <end position="3903"/>
    </location>
</feature>
<dbReference type="PANTHER" id="PTHR32085:SF3">
    <property type="entry name" value="PROTEIN CSF1"/>
    <property type="match status" value="1"/>
</dbReference>
<dbReference type="Proteomes" id="UP000195570">
    <property type="component" value="Unassembled WGS sequence"/>
</dbReference>
<evidence type="ECO:0008006" key="6">
    <source>
        <dbReference type="Google" id="ProtNLM"/>
    </source>
</evidence>
<evidence type="ECO:0000313" key="5">
    <source>
        <dbReference type="Proteomes" id="UP000195570"/>
    </source>
</evidence>
<dbReference type="GO" id="GO:0016020">
    <property type="term" value="C:membrane"/>
    <property type="evidence" value="ECO:0007669"/>
    <property type="project" value="InterPro"/>
</dbReference>
<dbReference type="InterPro" id="IPR029636">
    <property type="entry name" value="Csf1"/>
</dbReference>
<feature type="compositionally biased region" description="Basic and acidic residues" evidence="2">
    <location>
        <begin position="2018"/>
        <end position="2028"/>
    </location>
</feature>
<feature type="region of interest" description="Disordered" evidence="2">
    <location>
        <begin position="1414"/>
        <end position="1518"/>
    </location>
</feature>
<evidence type="ECO:0000256" key="1">
    <source>
        <dbReference type="SAM" id="Coils"/>
    </source>
</evidence>
<feature type="region of interest" description="Disordered" evidence="2">
    <location>
        <begin position="357"/>
        <end position="395"/>
    </location>
</feature>
<name>A0A1G4I1D2_TRYEQ</name>
<reference evidence="4" key="1">
    <citation type="submission" date="2016-09" db="EMBL/GenBank/DDBJ databases">
        <authorList>
            <person name="Hebert L."/>
            <person name="Moumen B."/>
        </authorList>
    </citation>
    <scope>NUCLEOTIDE SEQUENCE [LARGE SCALE GENOMIC DNA]</scope>
    <source>
        <strain evidence="4">OVI</strain>
    </source>
</reference>
<feature type="coiled-coil region" evidence="1">
    <location>
        <begin position="2812"/>
        <end position="2839"/>
    </location>
</feature>
<feature type="compositionally biased region" description="Basic and acidic residues" evidence="2">
    <location>
        <begin position="3421"/>
        <end position="3440"/>
    </location>
</feature>
<keyword evidence="3" id="KW-1133">Transmembrane helix</keyword>
<evidence type="ECO:0000256" key="2">
    <source>
        <dbReference type="SAM" id="MobiDB-lite"/>
    </source>
</evidence>
<feature type="region of interest" description="Disordered" evidence="2">
    <location>
        <begin position="2385"/>
        <end position="2410"/>
    </location>
</feature>
<feature type="compositionally biased region" description="Basic and acidic residues" evidence="2">
    <location>
        <begin position="1447"/>
        <end position="1463"/>
    </location>
</feature>
<protein>
    <recommendedName>
        <fullName evidence="6">Transmembrane protein</fullName>
    </recommendedName>
</protein>
<feature type="region of interest" description="Disordered" evidence="2">
    <location>
        <begin position="2708"/>
        <end position="2728"/>
    </location>
</feature>
<keyword evidence="5" id="KW-1185">Reference proteome</keyword>
<organism evidence="4 5">
    <name type="scientific">Trypanosoma equiperdum</name>
    <dbReference type="NCBI Taxonomy" id="5694"/>
    <lineage>
        <taxon>Eukaryota</taxon>
        <taxon>Discoba</taxon>
        <taxon>Euglenozoa</taxon>
        <taxon>Kinetoplastea</taxon>
        <taxon>Metakinetoplastina</taxon>
        <taxon>Trypanosomatida</taxon>
        <taxon>Trypanosomatidae</taxon>
        <taxon>Trypanosoma</taxon>
    </lineage>
</organism>
<feature type="compositionally biased region" description="Basic and acidic residues" evidence="2">
    <location>
        <begin position="366"/>
        <end position="391"/>
    </location>
</feature>
<gene>
    <name evidence="4" type="ORF">TEOVI_000657000</name>
</gene>
<feature type="compositionally biased region" description="Polar residues" evidence="2">
    <location>
        <begin position="3894"/>
        <end position="3903"/>
    </location>
</feature>
<feature type="region of interest" description="Disordered" evidence="2">
    <location>
        <begin position="197"/>
        <end position="229"/>
    </location>
</feature>
<keyword evidence="1" id="KW-0175">Coiled coil</keyword>
<dbReference type="RefSeq" id="XP_067077115.1">
    <property type="nucleotide sequence ID" value="XM_067221014.1"/>
</dbReference>
<feature type="region of interest" description="Disordered" evidence="2">
    <location>
        <begin position="3404"/>
        <end position="3440"/>
    </location>
</feature>
<dbReference type="PANTHER" id="PTHR32085">
    <property type="entry name" value="PROTEIN CSF1"/>
    <property type="match status" value="1"/>
</dbReference>
<feature type="compositionally biased region" description="Polar residues" evidence="2">
    <location>
        <begin position="3407"/>
        <end position="3420"/>
    </location>
</feature>
<keyword evidence="3" id="KW-0472">Membrane</keyword>
<proteinExistence type="predicted"/>
<feature type="transmembrane region" description="Helical" evidence="3">
    <location>
        <begin position="15"/>
        <end position="35"/>
    </location>
</feature>
<comment type="caution">
    <text evidence="4">The sequence shown here is derived from an EMBL/GenBank/DDBJ whole genome shotgun (WGS) entry which is preliminary data.</text>
</comment>
<feature type="compositionally biased region" description="Basic and acidic residues" evidence="2">
    <location>
        <begin position="3884"/>
        <end position="3893"/>
    </location>
</feature>
<keyword evidence="3" id="KW-0812">Transmembrane</keyword>
<dbReference type="EMBL" id="CZPT02000324">
    <property type="protein sequence ID" value="SCU65526.1"/>
    <property type="molecule type" value="Genomic_DNA"/>
</dbReference>
<feature type="compositionally biased region" description="Basic and acidic residues" evidence="2">
    <location>
        <begin position="2708"/>
        <end position="2720"/>
    </location>
</feature>
<feature type="compositionally biased region" description="Polar residues" evidence="2">
    <location>
        <begin position="1484"/>
        <end position="1495"/>
    </location>
</feature>
<feature type="compositionally biased region" description="Basic and acidic residues" evidence="2">
    <location>
        <begin position="213"/>
        <end position="228"/>
    </location>
</feature>
<accession>A0A1G4I1D2</accession>
<evidence type="ECO:0000313" key="4">
    <source>
        <dbReference type="EMBL" id="SCU65526.1"/>
    </source>
</evidence>
<dbReference type="VEuPathDB" id="TriTrypDB:TEOVI_000657000"/>